<dbReference type="PANTHER" id="PTHR22950">
    <property type="entry name" value="AMINO ACID TRANSPORTER"/>
    <property type="match status" value="1"/>
</dbReference>
<feature type="transmembrane region" description="Helical" evidence="5">
    <location>
        <begin position="55"/>
        <end position="79"/>
    </location>
</feature>
<evidence type="ECO:0000256" key="2">
    <source>
        <dbReference type="ARBA" id="ARBA00022692"/>
    </source>
</evidence>
<feature type="transmembrane region" description="Helical" evidence="5">
    <location>
        <begin position="307"/>
        <end position="328"/>
    </location>
</feature>
<comment type="caution">
    <text evidence="7">The sequence shown here is derived from an EMBL/GenBank/DDBJ whole genome shotgun (WGS) entry which is preliminary data.</text>
</comment>
<dbReference type="InterPro" id="IPR013057">
    <property type="entry name" value="AA_transpt_TM"/>
</dbReference>
<name>A0A812IDG4_9DINO</name>
<dbReference type="GO" id="GO:0016020">
    <property type="term" value="C:membrane"/>
    <property type="evidence" value="ECO:0007669"/>
    <property type="project" value="UniProtKB-SubCell"/>
</dbReference>
<dbReference type="Proteomes" id="UP000604046">
    <property type="component" value="Unassembled WGS sequence"/>
</dbReference>
<evidence type="ECO:0000256" key="3">
    <source>
        <dbReference type="ARBA" id="ARBA00022989"/>
    </source>
</evidence>
<dbReference type="AlphaFoldDB" id="A0A812IDG4"/>
<evidence type="ECO:0000259" key="6">
    <source>
        <dbReference type="Pfam" id="PF01490"/>
    </source>
</evidence>
<gene>
    <name evidence="7" type="primary">AVT6B</name>
    <name evidence="7" type="ORF">SNAT2548_LOCUS3902</name>
</gene>
<evidence type="ECO:0000256" key="1">
    <source>
        <dbReference type="ARBA" id="ARBA00004141"/>
    </source>
</evidence>
<dbReference type="OrthoDB" id="447389at2759"/>
<evidence type="ECO:0000313" key="8">
    <source>
        <dbReference type="Proteomes" id="UP000604046"/>
    </source>
</evidence>
<feature type="transmembrane region" description="Helical" evidence="5">
    <location>
        <begin position="374"/>
        <end position="399"/>
    </location>
</feature>
<feature type="transmembrane region" description="Helical" evidence="5">
    <location>
        <begin position="99"/>
        <end position="123"/>
    </location>
</feature>
<comment type="subcellular location">
    <subcellularLocation>
        <location evidence="1">Membrane</location>
        <topology evidence="1">Multi-pass membrane protein</topology>
    </subcellularLocation>
</comment>
<keyword evidence="3 5" id="KW-1133">Transmembrane helix</keyword>
<keyword evidence="4 5" id="KW-0472">Membrane</keyword>
<dbReference type="GO" id="GO:0015179">
    <property type="term" value="F:L-amino acid transmembrane transporter activity"/>
    <property type="evidence" value="ECO:0007669"/>
    <property type="project" value="TreeGrafter"/>
</dbReference>
<protein>
    <submittedName>
        <fullName evidence="7">AVT6B protein</fullName>
    </submittedName>
</protein>
<keyword evidence="8" id="KW-1185">Reference proteome</keyword>
<dbReference type="EMBL" id="CAJNDS010000238">
    <property type="protein sequence ID" value="CAE7032414.1"/>
    <property type="molecule type" value="Genomic_DNA"/>
</dbReference>
<evidence type="ECO:0000256" key="5">
    <source>
        <dbReference type="SAM" id="Phobius"/>
    </source>
</evidence>
<feature type="transmembrane region" description="Helical" evidence="5">
    <location>
        <begin position="349"/>
        <end position="368"/>
    </location>
</feature>
<feature type="domain" description="Amino acid transporter transmembrane" evidence="6">
    <location>
        <begin position="20"/>
        <end position="405"/>
    </location>
</feature>
<keyword evidence="2 5" id="KW-0812">Transmembrane</keyword>
<reference evidence="7" key="1">
    <citation type="submission" date="2021-02" db="EMBL/GenBank/DDBJ databases">
        <authorList>
            <person name="Dougan E. K."/>
            <person name="Rhodes N."/>
            <person name="Thang M."/>
            <person name="Chan C."/>
        </authorList>
    </citation>
    <scope>NUCLEOTIDE SEQUENCE</scope>
</reference>
<accession>A0A812IDG4</accession>
<evidence type="ECO:0000256" key="4">
    <source>
        <dbReference type="ARBA" id="ARBA00023136"/>
    </source>
</evidence>
<organism evidence="7 8">
    <name type="scientific">Symbiodinium natans</name>
    <dbReference type="NCBI Taxonomy" id="878477"/>
    <lineage>
        <taxon>Eukaryota</taxon>
        <taxon>Sar</taxon>
        <taxon>Alveolata</taxon>
        <taxon>Dinophyceae</taxon>
        <taxon>Suessiales</taxon>
        <taxon>Symbiodiniaceae</taxon>
        <taxon>Symbiodinium</taxon>
    </lineage>
</organism>
<dbReference type="Pfam" id="PF01490">
    <property type="entry name" value="Aa_trans"/>
    <property type="match status" value="1"/>
</dbReference>
<feature type="transmembrane region" description="Helical" evidence="5">
    <location>
        <begin position="23"/>
        <end position="43"/>
    </location>
</feature>
<dbReference type="PANTHER" id="PTHR22950:SF702">
    <property type="entry name" value="AMINO ACID TRANSPORTER PROTEIN"/>
    <property type="match status" value="1"/>
</dbReference>
<sequence>MAARVVIPRLRSISAEVEGQGTFISSVINLAASAMGCGVLALPRSFAICGVRWSMAFLVIFSMWVEMSLRWLVACGRFSGKRGFKENAQHFLGTGAAKAVHFCQILLLCGGIVTVFVTAASLLGCSAREMLASICTEEDPRSGAPLRRLCRAHPAPCMPKERVLLLISLAVFPLACQKSLHSLTCISMLSFLCLSYFFVVLIWRLTSQALFGVATPWPEPIAQVDSNLFWQGPPVLLMSLLCHTTMMQLDTELSGDAKPKAGAVIRLVVLGLSMPCYALVGVGGLYLHGSGVSSNVLEDFVLDPWMAFARLTLGLMNVAKLATAVITLREALAASLGARWRRFLRGSPGRAVSAAAALAGGAVAAQALGSLSKVLSLLGCTLGVLFSLCLPAALYASLLRDVAASRQHKKRGPQLEIPDMDFSLAQASVSYPDIRVREVREAMNGTLSGCREVRDYRRYRPDYGDDNRKCPSASVWCEYTGWKGGHWHYRICSGCTKPTTGIPDCFSDSAQVGQDCVAATNHCICKKAAVGYTSCEKDVRHFTAYKKCCGTGFEDCRPCLDENRDCSRKHYDPCLLNKVEQYGD</sequence>
<evidence type="ECO:0000313" key="7">
    <source>
        <dbReference type="EMBL" id="CAE7032414.1"/>
    </source>
</evidence>
<proteinExistence type="predicted"/>
<feature type="transmembrane region" description="Helical" evidence="5">
    <location>
        <begin position="267"/>
        <end position="287"/>
    </location>
</feature>
<feature type="transmembrane region" description="Helical" evidence="5">
    <location>
        <begin position="186"/>
        <end position="203"/>
    </location>
</feature>